<comment type="caution">
    <text evidence="5">The sequence shown here is derived from an EMBL/GenBank/DDBJ whole genome shotgun (WGS) entry which is preliminary data.</text>
</comment>
<dbReference type="PROSITE" id="PS00211">
    <property type="entry name" value="ABC_TRANSPORTER_1"/>
    <property type="match status" value="1"/>
</dbReference>
<protein>
    <submittedName>
        <fullName evidence="5">ABC transporter ATP-binding protein</fullName>
    </submittedName>
</protein>
<keyword evidence="2" id="KW-0547">Nucleotide-binding</keyword>
<dbReference type="Proteomes" id="UP001398420">
    <property type="component" value="Unassembled WGS sequence"/>
</dbReference>
<dbReference type="SMART" id="SM00382">
    <property type="entry name" value="AAA"/>
    <property type="match status" value="1"/>
</dbReference>
<dbReference type="InterPro" id="IPR003593">
    <property type="entry name" value="AAA+_ATPase"/>
</dbReference>
<dbReference type="EMBL" id="JBCEWA010000004">
    <property type="protein sequence ID" value="MEL5988059.1"/>
    <property type="molecule type" value="Genomic_DNA"/>
</dbReference>
<reference evidence="5 6" key="1">
    <citation type="submission" date="2024-04" db="EMBL/GenBank/DDBJ databases">
        <authorList>
            <person name="Wu Y.S."/>
            <person name="Zhang L."/>
        </authorList>
    </citation>
    <scope>NUCLEOTIDE SEQUENCE [LARGE SCALE GENOMIC DNA]</scope>
    <source>
        <strain evidence="5 6">KG-01</strain>
    </source>
</reference>
<dbReference type="PROSITE" id="PS50893">
    <property type="entry name" value="ABC_TRANSPORTER_2"/>
    <property type="match status" value="1"/>
</dbReference>
<evidence type="ECO:0000256" key="3">
    <source>
        <dbReference type="ARBA" id="ARBA00022840"/>
    </source>
</evidence>
<gene>
    <name evidence="5" type="ORF">AAF454_06475</name>
</gene>
<dbReference type="PANTHER" id="PTHR42788">
    <property type="entry name" value="TAURINE IMPORT ATP-BINDING PROTEIN-RELATED"/>
    <property type="match status" value="1"/>
</dbReference>
<feature type="domain" description="ABC transporter" evidence="4">
    <location>
        <begin position="4"/>
        <end position="224"/>
    </location>
</feature>
<dbReference type="CDD" id="cd03293">
    <property type="entry name" value="ABC_NrtD_SsuB_transporters"/>
    <property type="match status" value="1"/>
</dbReference>
<dbReference type="InterPro" id="IPR017871">
    <property type="entry name" value="ABC_transporter-like_CS"/>
</dbReference>
<evidence type="ECO:0000313" key="5">
    <source>
        <dbReference type="EMBL" id="MEL5988059.1"/>
    </source>
</evidence>
<keyword evidence="6" id="KW-1185">Reference proteome</keyword>
<name>A0ABU9LM32_9BACL</name>
<sequence length="244" mass="27995">MESLALQDVCFRYEEQPILDHVHFSIQEGEFVSLIGPSGCGKSTIFRLITGLSQAQSGQVTVAKQPVGYMPQQDLLLPWRTVLQNTLLPLECQRIPKKRAEEQSKALLEEFGLGAYMHKKPKDLSGGMRQRVAFIRALNASQDVLLLDEPFSALDALTKMELQDWLYIQAKKWRKTILFITHDVDEALYLSDRILTVQQTPIHTLHETIVPMEHKRQRSDLASKEVQDVKQQLIYMLQQGRQQL</sequence>
<dbReference type="Gene3D" id="3.40.50.300">
    <property type="entry name" value="P-loop containing nucleotide triphosphate hydrolases"/>
    <property type="match status" value="1"/>
</dbReference>
<dbReference type="InterPro" id="IPR027417">
    <property type="entry name" value="P-loop_NTPase"/>
</dbReference>
<dbReference type="GO" id="GO:0005524">
    <property type="term" value="F:ATP binding"/>
    <property type="evidence" value="ECO:0007669"/>
    <property type="project" value="UniProtKB-KW"/>
</dbReference>
<evidence type="ECO:0000259" key="4">
    <source>
        <dbReference type="PROSITE" id="PS50893"/>
    </source>
</evidence>
<dbReference type="PANTHER" id="PTHR42788:SF2">
    <property type="entry name" value="ABC TRANSPORTER ATP-BINDING PROTEIN"/>
    <property type="match status" value="1"/>
</dbReference>
<proteinExistence type="predicted"/>
<dbReference type="SUPFAM" id="SSF52540">
    <property type="entry name" value="P-loop containing nucleoside triphosphate hydrolases"/>
    <property type="match status" value="1"/>
</dbReference>
<evidence type="ECO:0000256" key="1">
    <source>
        <dbReference type="ARBA" id="ARBA00022448"/>
    </source>
</evidence>
<keyword evidence="3 5" id="KW-0067">ATP-binding</keyword>
<evidence type="ECO:0000313" key="6">
    <source>
        <dbReference type="Proteomes" id="UP001398420"/>
    </source>
</evidence>
<keyword evidence="1" id="KW-0813">Transport</keyword>
<dbReference type="InterPro" id="IPR050166">
    <property type="entry name" value="ABC_transporter_ATP-bind"/>
</dbReference>
<dbReference type="Pfam" id="PF00005">
    <property type="entry name" value="ABC_tran"/>
    <property type="match status" value="1"/>
</dbReference>
<evidence type="ECO:0000256" key="2">
    <source>
        <dbReference type="ARBA" id="ARBA00022741"/>
    </source>
</evidence>
<dbReference type="InterPro" id="IPR003439">
    <property type="entry name" value="ABC_transporter-like_ATP-bd"/>
</dbReference>
<accession>A0ABU9LM32</accession>
<organism evidence="5 6">
    <name type="scientific">Kurthia gibsonii</name>
    <dbReference type="NCBI Taxonomy" id="33946"/>
    <lineage>
        <taxon>Bacteria</taxon>
        <taxon>Bacillati</taxon>
        <taxon>Bacillota</taxon>
        <taxon>Bacilli</taxon>
        <taxon>Bacillales</taxon>
        <taxon>Caryophanaceae</taxon>
        <taxon>Kurthia</taxon>
    </lineage>
</organism>